<organism evidence="1 2">
    <name type="scientific">Pestalotiopsis fici (strain W106-1 / CGMCC3.15140)</name>
    <dbReference type="NCBI Taxonomy" id="1229662"/>
    <lineage>
        <taxon>Eukaryota</taxon>
        <taxon>Fungi</taxon>
        <taxon>Dikarya</taxon>
        <taxon>Ascomycota</taxon>
        <taxon>Pezizomycotina</taxon>
        <taxon>Sordariomycetes</taxon>
        <taxon>Xylariomycetidae</taxon>
        <taxon>Amphisphaeriales</taxon>
        <taxon>Sporocadaceae</taxon>
        <taxon>Pestalotiopsis</taxon>
    </lineage>
</organism>
<evidence type="ECO:0000313" key="2">
    <source>
        <dbReference type="Proteomes" id="UP000030651"/>
    </source>
</evidence>
<gene>
    <name evidence="1" type="ORF">PFICI_06476</name>
</gene>
<dbReference type="InParanoid" id="W3X614"/>
<dbReference type="EMBL" id="KI912112">
    <property type="protein sequence ID" value="ETS81474.1"/>
    <property type="molecule type" value="Genomic_DNA"/>
</dbReference>
<protein>
    <submittedName>
        <fullName evidence="1">Uncharacterized protein</fullName>
    </submittedName>
</protein>
<proteinExistence type="predicted"/>
<name>W3X614_PESFW</name>
<dbReference type="RefSeq" id="XP_007833248.1">
    <property type="nucleotide sequence ID" value="XM_007835057.1"/>
</dbReference>
<evidence type="ECO:0000313" key="1">
    <source>
        <dbReference type="EMBL" id="ETS81474.1"/>
    </source>
</evidence>
<dbReference type="KEGG" id="pfy:PFICI_06476"/>
<dbReference type="GeneID" id="19271489"/>
<dbReference type="HOGENOM" id="CLU_2979828_0_0_1"/>
<accession>W3X614</accession>
<sequence length="58" mass="6765">MQREVISVAWIDEHKSKVERQMSVGSTSEHTLEIISRQMENCRTTVRAMTTKLKVDRC</sequence>
<dbReference type="AlphaFoldDB" id="W3X614"/>
<dbReference type="Proteomes" id="UP000030651">
    <property type="component" value="Unassembled WGS sequence"/>
</dbReference>
<reference evidence="2" key="1">
    <citation type="journal article" date="2015" name="BMC Genomics">
        <title>Genomic and transcriptomic analysis of the endophytic fungus Pestalotiopsis fici reveals its lifestyle and high potential for synthesis of natural products.</title>
        <authorList>
            <person name="Wang X."/>
            <person name="Zhang X."/>
            <person name="Liu L."/>
            <person name="Xiang M."/>
            <person name="Wang W."/>
            <person name="Sun X."/>
            <person name="Che Y."/>
            <person name="Guo L."/>
            <person name="Liu G."/>
            <person name="Guo L."/>
            <person name="Wang C."/>
            <person name="Yin W.B."/>
            <person name="Stadler M."/>
            <person name="Zhang X."/>
            <person name="Liu X."/>
        </authorList>
    </citation>
    <scope>NUCLEOTIDE SEQUENCE [LARGE SCALE GENOMIC DNA]</scope>
    <source>
        <strain evidence="2">W106-1 / CGMCC3.15140</strain>
    </source>
</reference>
<keyword evidence="2" id="KW-1185">Reference proteome</keyword>